<feature type="compositionally biased region" description="Low complexity" evidence="1">
    <location>
        <begin position="165"/>
        <end position="174"/>
    </location>
</feature>
<dbReference type="Proteomes" id="UP000294933">
    <property type="component" value="Unassembled WGS sequence"/>
</dbReference>
<feature type="compositionally biased region" description="Basic and acidic residues" evidence="1">
    <location>
        <begin position="221"/>
        <end position="234"/>
    </location>
</feature>
<dbReference type="OrthoDB" id="3265369at2759"/>
<proteinExistence type="predicted"/>
<dbReference type="VEuPathDB" id="FungiDB:BD410DRAFT_839499"/>
<feature type="region of interest" description="Disordered" evidence="1">
    <location>
        <begin position="95"/>
        <end position="174"/>
    </location>
</feature>
<sequence>MSVRSFAVFQDTPVDTPPLLSPKPLSSSSRQTLGSIVTALNNADGGSSLLSPTIEKENVHPVTGLVPTTASQANKKRKTSTSTVLATKLHAPITITEESSLGKGKRPEMKTRRSTSSSAASSAGKTKASGSSGKKASGSKDKERRVLGQSSSDNSSAGHFNTMPRTRAASRRALAAVAETEEATVAQAHIDSRCYELTVLPLADVSTAYLQTSEGKSPAPTEKDATEAVTPKETDFEARMKDYFSAAKAASSPTTPSAVNATSAPTTPKPVDDHFPGFTVFCDVSLSLPESATPATEPVVRETNGSEAVLQQQQQNEENNGDGEDEGTTPQLSTPERKSLYTAFTFSSPVQAHGQ</sequence>
<protein>
    <submittedName>
        <fullName evidence="2">Uncharacterized protein</fullName>
    </submittedName>
</protein>
<reference evidence="2 3" key="1">
    <citation type="submission" date="2018-06" db="EMBL/GenBank/DDBJ databases">
        <title>A transcriptomic atlas of mushroom development highlights an independent origin of complex multicellularity.</title>
        <authorList>
            <consortium name="DOE Joint Genome Institute"/>
            <person name="Krizsan K."/>
            <person name="Almasi E."/>
            <person name="Merenyi Z."/>
            <person name="Sahu N."/>
            <person name="Viragh M."/>
            <person name="Koszo T."/>
            <person name="Mondo S."/>
            <person name="Kiss B."/>
            <person name="Balint B."/>
            <person name="Kues U."/>
            <person name="Barry K."/>
            <person name="Hegedus J.C."/>
            <person name="Henrissat B."/>
            <person name="Johnson J."/>
            <person name="Lipzen A."/>
            <person name="Ohm R."/>
            <person name="Nagy I."/>
            <person name="Pangilinan J."/>
            <person name="Yan J."/>
            <person name="Xiong Y."/>
            <person name="Grigoriev I.V."/>
            <person name="Hibbett D.S."/>
            <person name="Nagy L.G."/>
        </authorList>
    </citation>
    <scope>NUCLEOTIDE SEQUENCE [LARGE SCALE GENOMIC DNA]</scope>
    <source>
        <strain evidence="2 3">SZMC22713</strain>
    </source>
</reference>
<feature type="region of interest" description="Disordered" evidence="1">
    <location>
        <begin position="293"/>
        <end position="355"/>
    </location>
</feature>
<feature type="region of interest" description="Disordered" evidence="1">
    <location>
        <begin position="213"/>
        <end position="234"/>
    </location>
</feature>
<feature type="region of interest" description="Disordered" evidence="1">
    <location>
        <begin position="247"/>
        <end position="270"/>
    </location>
</feature>
<dbReference type="EMBL" id="ML170173">
    <property type="protein sequence ID" value="TDL22805.1"/>
    <property type="molecule type" value="Genomic_DNA"/>
</dbReference>
<organism evidence="2 3">
    <name type="scientific">Rickenella mellea</name>
    <dbReference type="NCBI Taxonomy" id="50990"/>
    <lineage>
        <taxon>Eukaryota</taxon>
        <taxon>Fungi</taxon>
        <taxon>Dikarya</taxon>
        <taxon>Basidiomycota</taxon>
        <taxon>Agaricomycotina</taxon>
        <taxon>Agaricomycetes</taxon>
        <taxon>Hymenochaetales</taxon>
        <taxon>Rickenellaceae</taxon>
        <taxon>Rickenella</taxon>
    </lineage>
</organism>
<feature type="region of interest" description="Disordered" evidence="1">
    <location>
        <begin position="66"/>
        <end position="85"/>
    </location>
</feature>
<feature type="compositionally biased region" description="Polar residues" evidence="1">
    <location>
        <begin position="148"/>
        <end position="159"/>
    </location>
</feature>
<feature type="region of interest" description="Disordered" evidence="1">
    <location>
        <begin position="1"/>
        <end position="31"/>
    </location>
</feature>
<evidence type="ECO:0000313" key="2">
    <source>
        <dbReference type="EMBL" id="TDL22805.1"/>
    </source>
</evidence>
<dbReference type="STRING" id="50990.A0A4Y7Q5V9"/>
<feature type="compositionally biased region" description="Polar residues" evidence="1">
    <location>
        <begin position="342"/>
        <end position="355"/>
    </location>
</feature>
<feature type="compositionally biased region" description="Low complexity" evidence="1">
    <location>
        <begin position="114"/>
        <end position="136"/>
    </location>
</feature>
<evidence type="ECO:0000256" key="1">
    <source>
        <dbReference type="SAM" id="MobiDB-lite"/>
    </source>
</evidence>
<keyword evidence="3" id="KW-1185">Reference proteome</keyword>
<accession>A0A4Y7Q5V9</accession>
<feature type="compositionally biased region" description="Low complexity" evidence="1">
    <location>
        <begin position="247"/>
        <end position="266"/>
    </location>
</feature>
<evidence type="ECO:0000313" key="3">
    <source>
        <dbReference type="Proteomes" id="UP000294933"/>
    </source>
</evidence>
<name>A0A4Y7Q5V9_9AGAM</name>
<dbReference type="AlphaFoldDB" id="A0A4Y7Q5V9"/>
<gene>
    <name evidence="2" type="ORF">BD410DRAFT_839499</name>
</gene>